<evidence type="ECO:0000313" key="2">
    <source>
        <dbReference type="EMBL" id="KAK0577196.1"/>
    </source>
</evidence>
<dbReference type="Pfam" id="PF12776">
    <property type="entry name" value="Myb_DNA-bind_3"/>
    <property type="match status" value="1"/>
</dbReference>
<gene>
    <name evidence="2" type="ORF">LWI29_029380</name>
</gene>
<accession>A0AA39VEI7</accession>
<dbReference type="EMBL" id="JAUESC010000386">
    <property type="protein sequence ID" value="KAK0577196.1"/>
    <property type="molecule type" value="Genomic_DNA"/>
</dbReference>
<dbReference type="InterPro" id="IPR024752">
    <property type="entry name" value="Myb/SANT-like_dom"/>
</dbReference>
<name>A0AA39VEI7_ACESA</name>
<comment type="caution">
    <text evidence="2">The sequence shown here is derived from an EMBL/GenBank/DDBJ whole genome shotgun (WGS) entry which is preliminary data.</text>
</comment>
<dbReference type="AlphaFoldDB" id="A0AA39VEI7"/>
<sequence length="115" mass="13101">MEVNSQTTSITGKKHQWTGVEDSKLVECLVDLTNCEKWKADNGTFKPGFLQQIQRMMTNKIPGCELRAQPHIDSRIKLLEKQYHTISEMLGPSASSFGWNDDLKCVVVEKIVFDE</sequence>
<reference evidence="2" key="1">
    <citation type="journal article" date="2022" name="Plant J.">
        <title>Strategies of tolerance reflected in two North American maple genomes.</title>
        <authorList>
            <person name="McEvoy S.L."/>
            <person name="Sezen U.U."/>
            <person name="Trouern-Trend A."/>
            <person name="McMahon S.M."/>
            <person name="Schaberg P.G."/>
            <person name="Yang J."/>
            <person name="Wegrzyn J.L."/>
            <person name="Swenson N.G."/>
        </authorList>
    </citation>
    <scope>NUCLEOTIDE SEQUENCE</scope>
    <source>
        <strain evidence="2">NS2018</strain>
    </source>
</reference>
<protein>
    <recommendedName>
        <fullName evidence="1">Myb/SANT-like domain-containing protein</fullName>
    </recommendedName>
</protein>
<feature type="domain" description="Myb/SANT-like" evidence="1">
    <location>
        <begin position="16"/>
        <end position="109"/>
    </location>
</feature>
<evidence type="ECO:0000259" key="1">
    <source>
        <dbReference type="Pfam" id="PF12776"/>
    </source>
</evidence>
<reference evidence="2" key="2">
    <citation type="submission" date="2023-06" db="EMBL/GenBank/DDBJ databases">
        <authorList>
            <person name="Swenson N.G."/>
            <person name="Wegrzyn J.L."/>
            <person name="Mcevoy S.L."/>
        </authorList>
    </citation>
    <scope>NUCLEOTIDE SEQUENCE</scope>
    <source>
        <strain evidence="2">NS2018</strain>
        <tissue evidence="2">Leaf</tissue>
    </source>
</reference>
<proteinExistence type="predicted"/>
<keyword evidence="3" id="KW-1185">Reference proteome</keyword>
<dbReference type="PANTHER" id="PTHR46250">
    <property type="entry name" value="MYB/SANT-LIKE DNA-BINDING DOMAIN PROTEIN-RELATED"/>
    <property type="match status" value="1"/>
</dbReference>
<organism evidence="2 3">
    <name type="scientific">Acer saccharum</name>
    <name type="common">Sugar maple</name>
    <dbReference type="NCBI Taxonomy" id="4024"/>
    <lineage>
        <taxon>Eukaryota</taxon>
        <taxon>Viridiplantae</taxon>
        <taxon>Streptophyta</taxon>
        <taxon>Embryophyta</taxon>
        <taxon>Tracheophyta</taxon>
        <taxon>Spermatophyta</taxon>
        <taxon>Magnoliopsida</taxon>
        <taxon>eudicotyledons</taxon>
        <taxon>Gunneridae</taxon>
        <taxon>Pentapetalae</taxon>
        <taxon>rosids</taxon>
        <taxon>malvids</taxon>
        <taxon>Sapindales</taxon>
        <taxon>Sapindaceae</taxon>
        <taxon>Hippocastanoideae</taxon>
        <taxon>Acereae</taxon>
        <taxon>Acer</taxon>
    </lineage>
</organism>
<evidence type="ECO:0000313" key="3">
    <source>
        <dbReference type="Proteomes" id="UP001168877"/>
    </source>
</evidence>
<dbReference type="Proteomes" id="UP001168877">
    <property type="component" value="Unassembled WGS sequence"/>
</dbReference>
<dbReference type="PANTHER" id="PTHR46250:SF18">
    <property type="entry name" value="MYB_SANT-LIKE DOMAIN-CONTAINING PROTEIN"/>
    <property type="match status" value="1"/>
</dbReference>